<name>A0A811S2X0_9POAL</name>
<dbReference type="Proteomes" id="UP000604825">
    <property type="component" value="Unassembled WGS sequence"/>
</dbReference>
<reference evidence="3" key="1">
    <citation type="submission" date="2020-10" db="EMBL/GenBank/DDBJ databases">
        <authorList>
            <person name="Han B."/>
            <person name="Lu T."/>
            <person name="Zhao Q."/>
            <person name="Huang X."/>
            <person name="Zhao Y."/>
        </authorList>
    </citation>
    <scope>NUCLEOTIDE SEQUENCE</scope>
</reference>
<keyword evidence="2" id="KW-1133">Transmembrane helix</keyword>
<dbReference type="PANTHER" id="PTHR38384:SF2">
    <property type="entry name" value="MEMBRANE LIPOPROTEIN"/>
    <property type="match status" value="1"/>
</dbReference>
<gene>
    <name evidence="3" type="ORF">NCGR_LOCUS59481</name>
</gene>
<dbReference type="PANTHER" id="PTHR38384">
    <property type="entry name" value="MEMBRANE LIPOPROTEIN-RELATED"/>
    <property type="match status" value="1"/>
</dbReference>
<organism evidence="3 4">
    <name type="scientific">Miscanthus lutarioriparius</name>
    <dbReference type="NCBI Taxonomy" id="422564"/>
    <lineage>
        <taxon>Eukaryota</taxon>
        <taxon>Viridiplantae</taxon>
        <taxon>Streptophyta</taxon>
        <taxon>Embryophyta</taxon>
        <taxon>Tracheophyta</taxon>
        <taxon>Spermatophyta</taxon>
        <taxon>Magnoliopsida</taxon>
        <taxon>Liliopsida</taxon>
        <taxon>Poales</taxon>
        <taxon>Poaceae</taxon>
        <taxon>PACMAD clade</taxon>
        <taxon>Panicoideae</taxon>
        <taxon>Andropogonodae</taxon>
        <taxon>Andropogoneae</taxon>
        <taxon>Saccharinae</taxon>
        <taxon>Miscanthus</taxon>
    </lineage>
</organism>
<evidence type="ECO:0000313" key="4">
    <source>
        <dbReference type="Proteomes" id="UP000604825"/>
    </source>
</evidence>
<protein>
    <recommendedName>
        <fullName evidence="5">Membrane lipoprotein</fullName>
    </recommendedName>
</protein>
<comment type="caution">
    <text evidence="3">The sequence shown here is derived from an EMBL/GenBank/DDBJ whole genome shotgun (WGS) entry which is preliminary data.</text>
</comment>
<evidence type="ECO:0000313" key="3">
    <source>
        <dbReference type="EMBL" id="CAD6335383.1"/>
    </source>
</evidence>
<sequence length="66" mass="7116">MQAKKLTLLQTVAAAGVFSAVSFWYGFMFGRESARRELGGIIDDLRSNKPTTISAASSEPDAHSKP</sequence>
<proteinExistence type="predicted"/>
<evidence type="ECO:0000256" key="1">
    <source>
        <dbReference type="SAM" id="MobiDB-lite"/>
    </source>
</evidence>
<feature type="compositionally biased region" description="Polar residues" evidence="1">
    <location>
        <begin position="48"/>
        <end position="57"/>
    </location>
</feature>
<evidence type="ECO:0008006" key="5">
    <source>
        <dbReference type="Google" id="ProtNLM"/>
    </source>
</evidence>
<keyword evidence="2" id="KW-0812">Transmembrane</keyword>
<evidence type="ECO:0000256" key="2">
    <source>
        <dbReference type="SAM" id="Phobius"/>
    </source>
</evidence>
<accession>A0A811S2X0</accession>
<keyword evidence="4" id="KW-1185">Reference proteome</keyword>
<dbReference type="AlphaFoldDB" id="A0A811S2X0"/>
<dbReference type="EMBL" id="CAJGYO010000018">
    <property type="protein sequence ID" value="CAD6335383.1"/>
    <property type="molecule type" value="Genomic_DNA"/>
</dbReference>
<dbReference type="OrthoDB" id="1851682at2759"/>
<feature type="region of interest" description="Disordered" evidence="1">
    <location>
        <begin position="46"/>
        <end position="66"/>
    </location>
</feature>
<keyword evidence="2" id="KW-0472">Membrane</keyword>
<feature type="transmembrane region" description="Helical" evidence="2">
    <location>
        <begin position="6"/>
        <end position="27"/>
    </location>
</feature>